<evidence type="ECO:0000313" key="1">
    <source>
        <dbReference type="EMBL" id="SUY83675.1"/>
    </source>
</evidence>
<organism evidence="1">
    <name type="scientific">Clostridioides difficile</name>
    <name type="common">Peptoclostridium difficile</name>
    <dbReference type="NCBI Taxonomy" id="1496"/>
    <lineage>
        <taxon>Bacteria</taxon>
        <taxon>Bacillati</taxon>
        <taxon>Bacillota</taxon>
        <taxon>Clostridia</taxon>
        <taxon>Peptostreptococcales</taxon>
        <taxon>Peptostreptococcaceae</taxon>
        <taxon>Clostridioides</taxon>
    </lineage>
</organism>
<dbReference type="EMBL" id="UFWD01000003">
    <property type="protein sequence ID" value="SUY83675.1"/>
    <property type="molecule type" value="Genomic_DNA"/>
</dbReference>
<gene>
    <name evidence="1" type="ORF">NCTC13307_04807</name>
</gene>
<name>A0A381KP48_CLODI</name>
<sequence length="47" mass="5374">MKYKKIVDEIHNSGAKVSAQLFCSDYDVNLIKDTMKMGITSHDEIKK</sequence>
<protein>
    <submittedName>
        <fullName evidence="1">Oxidoreductase (FAD-binding domain)</fullName>
    </submittedName>
</protein>
<reference evidence="1" key="1">
    <citation type="submission" date="2018-06" db="EMBL/GenBank/DDBJ databases">
        <authorList>
            <consortium name="Pathogen Informatics"/>
            <person name="Doyle S."/>
        </authorList>
    </citation>
    <scope>NUCLEOTIDE SEQUENCE</scope>
    <source>
        <strain evidence="1">NCTC13307</strain>
    </source>
</reference>
<accession>A0A381KP48</accession>
<proteinExistence type="predicted"/>
<dbReference type="AlphaFoldDB" id="A0A381KP48"/>